<comment type="caution">
    <text evidence="2">The sequence shown here is derived from an EMBL/GenBank/DDBJ whole genome shotgun (WGS) entry which is preliminary data.</text>
</comment>
<reference evidence="2" key="1">
    <citation type="journal article" date="2014" name="Int. J. Syst. Evol. Microbiol.">
        <title>Complete genome sequence of Corynebacterium casei LMG S-19264T (=DSM 44701T), isolated from a smear-ripened cheese.</title>
        <authorList>
            <consortium name="US DOE Joint Genome Institute (JGI-PGF)"/>
            <person name="Walter F."/>
            <person name="Albersmeier A."/>
            <person name="Kalinowski J."/>
            <person name="Ruckert C."/>
        </authorList>
    </citation>
    <scope>NUCLEOTIDE SEQUENCE</scope>
    <source>
        <strain evidence="2">CGMCC 1.3617</strain>
    </source>
</reference>
<name>A0A917K7Z3_9PROT</name>
<dbReference type="Proteomes" id="UP000661507">
    <property type="component" value="Unassembled WGS sequence"/>
</dbReference>
<evidence type="ECO:0000313" key="3">
    <source>
        <dbReference type="Proteomes" id="UP000661507"/>
    </source>
</evidence>
<organism evidence="2 3">
    <name type="scientific">Neoroseomonas lacus</name>
    <dbReference type="NCBI Taxonomy" id="287609"/>
    <lineage>
        <taxon>Bacteria</taxon>
        <taxon>Pseudomonadati</taxon>
        <taxon>Pseudomonadota</taxon>
        <taxon>Alphaproteobacteria</taxon>
        <taxon>Acetobacterales</taxon>
        <taxon>Acetobacteraceae</taxon>
        <taxon>Neoroseomonas</taxon>
    </lineage>
</organism>
<proteinExistence type="predicted"/>
<evidence type="ECO:0000256" key="1">
    <source>
        <dbReference type="SAM" id="SignalP"/>
    </source>
</evidence>
<dbReference type="AlphaFoldDB" id="A0A917K7Z3"/>
<sequence length="130" mass="14033">MAPIIRTALTLLLGAAPMVGASANPLAGTWRATQGGQSVEITLSPDGAFARRDRAPDGTAMTVSGHWTLNGSGPWLRLVVEDWAPRRACGLFGCTDIRMLPGETYRYILRDGDRLMLEDTGGRTEFQRAS</sequence>
<feature type="signal peptide" evidence="1">
    <location>
        <begin position="1"/>
        <end position="23"/>
    </location>
</feature>
<evidence type="ECO:0008006" key="4">
    <source>
        <dbReference type="Google" id="ProtNLM"/>
    </source>
</evidence>
<keyword evidence="3" id="KW-1185">Reference proteome</keyword>
<accession>A0A917K7Z3</accession>
<gene>
    <name evidence="2" type="ORF">GCM10011320_07790</name>
</gene>
<dbReference type="EMBL" id="BMKW01000002">
    <property type="protein sequence ID" value="GGJ03269.1"/>
    <property type="molecule type" value="Genomic_DNA"/>
</dbReference>
<evidence type="ECO:0000313" key="2">
    <source>
        <dbReference type="EMBL" id="GGJ03269.1"/>
    </source>
</evidence>
<keyword evidence="1" id="KW-0732">Signal</keyword>
<reference evidence="2" key="2">
    <citation type="submission" date="2020-09" db="EMBL/GenBank/DDBJ databases">
        <authorList>
            <person name="Sun Q."/>
            <person name="Zhou Y."/>
        </authorList>
    </citation>
    <scope>NUCLEOTIDE SEQUENCE</scope>
    <source>
        <strain evidence="2">CGMCC 1.3617</strain>
    </source>
</reference>
<protein>
    <recommendedName>
        <fullName evidence="4">Alkaline proteinase inhibitor/ Outer membrane lipoprotein Omp19 domain-containing protein</fullName>
    </recommendedName>
</protein>
<feature type="chain" id="PRO_5037251205" description="Alkaline proteinase inhibitor/ Outer membrane lipoprotein Omp19 domain-containing protein" evidence="1">
    <location>
        <begin position="24"/>
        <end position="130"/>
    </location>
</feature>
<dbReference type="RefSeq" id="WP_188965626.1">
    <property type="nucleotide sequence ID" value="NZ_BMKW01000002.1"/>
</dbReference>